<dbReference type="Gene3D" id="4.10.1080.10">
    <property type="entry name" value="TSP type-3 repeat"/>
    <property type="match status" value="1"/>
</dbReference>
<proteinExistence type="predicted"/>
<feature type="region of interest" description="Disordered" evidence="1">
    <location>
        <begin position="667"/>
        <end position="714"/>
    </location>
</feature>
<evidence type="ECO:0000259" key="5">
    <source>
        <dbReference type="Pfam" id="PF19078"/>
    </source>
</evidence>
<dbReference type="NCBIfam" id="TIGR04131">
    <property type="entry name" value="Bac_Flav_CTERM"/>
    <property type="match status" value="1"/>
</dbReference>
<protein>
    <submittedName>
        <fullName evidence="6">Gliding motility-associated C-terminal domain-containing protein</fullName>
    </submittedName>
</protein>
<feature type="region of interest" description="Disordered" evidence="1">
    <location>
        <begin position="907"/>
        <end position="927"/>
    </location>
</feature>
<evidence type="ECO:0000256" key="1">
    <source>
        <dbReference type="SAM" id="MobiDB-lite"/>
    </source>
</evidence>
<keyword evidence="7" id="KW-1185">Reference proteome</keyword>
<feature type="compositionally biased region" description="Polar residues" evidence="1">
    <location>
        <begin position="667"/>
        <end position="678"/>
    </location>
</feature>
<feature type="domain" description="Bacterial Ig-like" evidence="4">
    <location>
        <begin position="1707"/>
        <end position="1796"/>
    </location>
</feature>
<dbReference type="InterPro" id="IPR044048">
    <property type="entry name" value="Big_12"/>
</dbReference>
<dbReference type="Pfam" id="PF01345">
    <property type="entry name" value="DUF11"/>
    <property type="match status" value="1"/>
</dbReference>
<feature type="domain" description="Bacterial Ig-like" evidence="4">
    <location>
        <begin position="1905"/>
        <end position="1984"/>
    </location>
</feature>
<feature type="compositionally biased region" description="Low complexity" evidence="1">
    <location>
        <begin position="695"/>
        <end position="705"/>
    </location>
</feature>
<dbReference type="NCBIfam" id="NF033510">
    <property type="entry name" value="Ca_tandemer"/>
    <property type="match status" value="10"/>
</dbReference>
<feature type="domain" description="DUF11" evidence="3">
    <location>
        <begin position="2428"/>
        <end position="2530"/>
    </location>
</feature>
<dbReference type="SUPFAM" id="SSF103647">
    <property type="entry name" value="TSP type-3 repeat"/>
    <property type="match status" value="1"/>
</dbReference>
<dbReference type="InterPro" id="IPR001434">
    <property type="entry name" value="OmcB-like_DUF11"/>
</dbReference>
<dbReference type="InterPro" id="IPR026341">
    <property type="entry name" value="T9SS_type_B"/>
</dbReference>
<feature type="signal peptide" evidence="2">
    <location>
        <begin position="1"/>
        <end position="19"/>
    </location>
</feature>
<reference evidence="6" key="1">
    <citation type="submission" date="2021-01" db="EMBL/GenBank/DDBJ databases">
        <title>Marivirga sp. nov., isolated from intertidal surface sediments.</title>
        <authorList>
            <person name="Zhang M."/>
        </authorList>
    </citation>
    <scope>NUCLEOTIDE SEQUENCE</scope>
    <source>
        <strain evidence="6">SM1354</strain>
    </source>
</reference>
<feature type="chain" id="PRO_5037689209" evidence="2">
    <location>
        <begin position="20"/>
        <end position="2636"/>
    </location>
</feature>
<gene>
    <name evidence="6" type="ORF">JKP34_10390</name>
</gene>
<dbReference type="InterPro" id="IPR013783">
    <property type="entry name" value="Ig-like_fold"/>
</dbReference>
<feature type="domain" description="Bacterial Ig-like" evidence="4">
    <location>
        <begin position="1011"/>
        <end position="1091"/>
    </location>
</feature>
<feature type="compositionally biased region" description="Low complexity" evidence="1">
    <location>
        <begin position="909"/>
        <end position="923"/>
    </location>
</feature>
<sequence>MRKLYIFLFFVFASNQLLAQLDTRHYIPPFYGREDRAEGSGEDIYLLISTPQTTPFDVKVTDGAGNELSFSPVTVSRSNPANISLSSEASSTKGPGTKFLIDDSQLATVQTDEGLILTANKAFFTSIRVDESAQAGFLTSKGTAGFGKIFRSGHIWNVSQDAFRKSHSIGFMAVEDNTTVEVSDFGAVDFENVDESSGSITVSLDAGESYVLTAFADGAAANLNDVNGTLITSDKFIVVNSGSWLAGSPSDGGQAGRDIGIDQIAPVDQTGFEYILVKGEGTANENVIVVSGIDGTNIYLNGSTVPSNTSPLDAGDYLRFTASDYTANDNMYLSSNQPVYVYQGLNGSVSTNERQEGLNYMPPIVCLGGTNVDMPDIDQLGNPIIQIIAEAGELVTVTDELGNTTDVTSLAQPVSGNSNYVTYKVGGYSGDVTVESPRPIRVSLTVESGNIGGAGFFSGFTLTPVIETPNGYSSVTCIPDNLPVTITAAGFDSYQWYRDGVLIPGETTSNLDVTAPGNYTARGSIAGCISSEQSFPLNISLCQDDLGIAKNTVANVNSSGAIFDITYDLIVTNYNPTNPANNLQIIEDIEYGVPAGATVSLTSAPSIISGSLSSGGINPNYDGVTDQQLLTTSNDSQDASLVASGSFIIRYSVQVDVTTATQPSYYSQSVVTSKSTGPNDGVTGPFESQDFSDAGTNPDPNGNNDPTEDGENDINSECLINYDIDYGSSTFYTNNADPTPTVNGLTGGEFSSTFGLTIDRFTGQIDVSNSVVGSYVVTYDFGGLCPVTASVNIALAPYVNRLFTSDFTPVITGANGLGAGQPPGETVEVTVNGATYTVIPDGNGRWSVDTENDTPTSGTLQAFTDGSVYDVEVRVTDVNLNVQTDVTVDELLIDASAPVAPTVNELYTDDTTPTLTGTNGLGTSQPSGETLRVTVNGATYVVVPDTNGDWELNVGTDPINSGSLGSFSDNTYEVLAIITDLASNSTADATTNELTIDTTNPNVPTVNTLSTNDNSPVITGTWDDIDGVFLRVNFNSVTYELGANPELTSDGSGNWSLDLSALNLADGLYDVNVLSSDRAGNSSTDTTVDEVFIDATAPTVSIQGAPFSTNSAATFTITVVFSENVTDFDIAELVVTNATTSNFNAVDAQQYEIDITPDLNGDITFNVNAAVAVDALNNDNTAATEVVTLFDNMAPAVPTVNSLITNNTSPTIYGTNGLSASQPADETVVVQVNGATYNVIPDGSGVWSINLGSATPDAGTLGTFADGNQYDIAVTITDFAGNSSSDATTDELTIDTTSPVIPTISALVTNDDSPIINGTAEANSTITMILDAVTFETTTDVSGNWSIDTENDTPISGGPFIGLADGTYNVSVRSTDAAGNFTDDVTTNELTIDSAVPTNPTVDVLYTQDQTPVITGTNGLGISQPAGETLEVTVNGATYLVVPDASGDWSVDTETETPDSGTLGGFSEGVYEVEATISDVAGNSASDASSNELTIDITAPSIPTIDPLITSNTSPTITGSAEANTFISVTLNGVTFEVVASSLGNWTVNTSTDTPTAGGPFNALTDGFYEVEVSSTDLAGNSSSDDTNNELEIDTSLPTAPTIDQLATNNNTPILTGTNGLGAAQPADESIELEIEGATFNLTPDASGNWSLNLSIATPVSGSFTALTDGIYDIVVTVSDNAGNSVADASTDELRIDTTDPVIPTINDLITNQAKPIINGTAEVGSDISLLINGVSFTTVTAADGTWEIDLENDTPTSGGPLANLSDGVYDIAVTSTDDVGNSSNDTTTDELVIDTTAPVVPTINLLVTNDNTPLISGTAEANSTLNIVLAGVTFEIIVPGDGNWSIDTESETPVSGGPFQQLADGAYDIVLTSTDKAGNTSNDATTNELSIDTIAPEIPTIDETTTDNTLPIITGTAEAGSSIQVTIQGVVFETQAIGDGTWSVSTGVDSPTAGGPFQELADGTYDISVTSTDAAGNSSADNTIDELTISTVNLGIPTVNSLTSEDGFPTITGTWDETNATELSVQVDGVIYALGVDPELTTNDVNWTLDLSSLTTPLSNGTYDVVVTTSNADQTVTDETTDELIVDIPVAIEVPTVNTLISDDGLPILTGTWDEVNATSLSVELDGVTYALGTDAALSSDGNGNWTLDLSGLTTPLANGTYDVVVTTSNTDQTVTDETTDELIVDIPVAIEVPTVNTLTSDDGLPILTGTWDEVNATSLSVEVDGVTYVLGTGELSVDGNGNWTLDLSGLTTPLANGTYDVVVTTSNADQTATDETTDELTVDIVDENIDTDGDGVLDVDEDINGDGIFDNDDTDGDGIPDYLDTDDDGDNVPTAEEDYNGDDDPMTDDTDGNGTPDYLDMDDDGDGLTTLEEDIDGNGDPRNDDTDGDGIPDYLDAEYNGRADLEVSITVSEADVVEIEGAGEVPQYVEGQNVTYTIIARNSGPDPATEVSVSSQLDTDLEFQEATSTNGNYNDISNRWTIGDMQSGQSDTLTVVVRIAGKGTLDHEVFIQGNENDDNELNNSDFASIYVLQTFEISEGFSPNGDGINDTWEIEGIELFPNNEIQVFNRWGNRVFSTTSYNNQTNAWDGSPAGNLLVGGNKVPDGTYFYIIDLNPDTLVAGEAIVKGYITIKR</sequence>
<dbReference type="RefSeq" id="WP_201920728.1">
    <property type="nucleotide sequence ID" value="NZ_JAERQG010000002.1"/>
</dbReference>
<feature type="domain" description="Bacterial Ig-like" evidence="4">
    <location>
        <begin position="1509"/>
        <end position="1595"/>
    </location>
</feature>
<dbReference type="Gene3D" id="2.60.40.1170">
    <property type="entry name" value="Mu homology domain, subdomain B"/>
    <property type="match status" value="1"/>
</dbReference>
<feature type="domain" description="Bacterial Ig-like" evidence="4">
    <location>
        <begin position="1308"/>
        <end position="1393"/>
    </location>
</feature>
<dbReference type="Pfam" id="PF19078">
    <property type="entry name" value="Big_12"/>
    <property type="match status" value="1"/>
</dbReference>
<feature type="domain" description="Bacterial Ig-like" evidence="4">
    <location>
        <begin position="1808"/>
        <end position="1894"/>
    </location>
</feature>
<feature type="region of interest" description="Disordered" evidence="1">
    <location>
        <begin position="2306"/>
        <end position="2393"/>
    </location>
</feature>
<evidence type="ECO:0000313" key="6">
    <source>
        <dbReference type="EMBL" id="MBL0765661.1"/>
    </source>
</evidence>
<dbReference type="InterPro" id="IPR044016">
    <property type="entry name" value="Big_13"/>
</dbReference>
<dbReference type="Gene3D" id="2.60.40.10">
    <property type="entry name" value="Immunoglobulins"/>
    <property type="match status" value="11"/>
</dbReference>
<feature type="compositionally biased region" description="Acidic residues" evidence="1">
    <location>
        <begin position="2306"/>
        <end position="2353"/>
    </location>
</feature>
<evidence type="ECO:0000259" key="4">
    <source>
        <dbReference type="Pfam" id="PF19077"/>
    </source>
</evidence>
<keyword evidence="2" id="KW-0732">Signal</keyword>
<comment type="caution">
    <text evidence="6">The sequence shown here is derived from an EMBL/GenBank/DDBJ whole genome shotgun (WGS) entry which is preliminary data.</text>
</comment>
<dbReference type="Pfam" id="PF13585">
    <property type="entry name" value="CHU_C"/>
    <property type="match status" value="1"/>
</dbReference>
<feature type="compositionally biased region" description="Acidic residues" evidence="1">
    <location>
        <begin position="2361"/>
        <end position="2379"/>
    </location>
</feature>
<name>A0A937AFA1_9BACT</name>
<dbReference type="EMBL" id="JAERQG010000002">
    <property type="protein sequence ID" value="MBL0765661.1"/>
    <property type="molecule type" value="Genomic_DNA"/>
</dbReference>
<feature type="domain" description="Bacterial Ig-like" evidence="5">
    <location>
        <begin position="1094"/>
        <end position="1186"/>
    </location>
</feature>
<evidence type="ECO:0000259" key="3">
    <source>
        <dbReference type="Pfam" id="PF01345"/>
    </source>
</evidence>
<accession>A0A937AFA1</accession>
<evidence type="ECO:0000313" key="7">
    <source>
        <dbReference type="Proteomes" id="UP000642920"/>
    </source>
</evidence>
<dbReference type="InterPro" id="IPR028974">
    <property type="entry name" value="TSP_type-3_rpt"/>
</dbReference>
<dbReference type="Pfam" id="PF19077">
    <property type="entry name" value="Big_13"/>
    <property type="match status" value="6"/>
</dbReference>
<evidence type="ECO:0000256" key="2">
    <source>
        <dbReference type="SAM" id="SignalP"/>
    </source>
</evidence>
<organism evidence="6 7">
    <name type="scientific">Marivirga atlantica</name>
    <dbReference type="NCBI Taxonomy" id="1548457"/>
    <lineage>
        <taxon>Bacteria</taxon>
        <taxon>Pseudomonadati</taxon>
        <taxon>Bacteroidota</taxon>
        <taxon>Cytophagia</taxon>
        <taxon>Cytophagales</taxon>
        <taxon>Marivirgaceae</taxon>
        <taxon>Marivirga</taxon>
    </lineage>
</organism>
<dbReference type="Proteomes" id="UP000642920">
    <property type="component" value="Unassembled WGS sequence"/>
</dbReference>
<dbReference type="GO" id="GO:0005509">
    <property type="term" value="F:calcium ion binding"/>
    <property type="evidence" value="ECO:0007669"/>
    <property type="project" value="InterPro"/>
</dbReference>